<organism evidence="3 4">
    <name type="scientific">Trifolium medium</name>
    <dbReference type="NCBI Taxonomy" id="97028"/>
    <lineage>
        <taxon>Eukaryota</taxon>
        <taxon>Viridiplantae</taxon>
        <taxon>Streptophyta</taxon>
        <taxon>Embryophyta</taxon>
        <taxon>Tracheophyta</taxon>
        <taxon>Spermatophyta</taxon>
        <taxon>Magnoliopsida</taxon>
        <taxon>eudicotyledons</taxon>
        <taxon>Gunneridae</taxon>
        <taxon>Pentapetalae</taxon>
        <taxon>rosids</taxon>
        <taxon>fabids</taxon>
        <taxon>Fabales</taxon>
        <taxon>Fabaceae</taxon>
        <taxon>Papilionoideae</taxon>
        <taxon>50 kb inversion clade</taxon>
        <taxon>NPAAA clade</taxon>
        <taxon>Hologalegina</taxon>
        <taxon>IRL clade</taxon>
        <taxon>Trifolieae</taxon>
        <taxon>Trifolium</taxon>
    </lineage>
</organism>
<accession>A0A392TU73</accession>
<evidence type="ECO:0000256" key="2">
    <source>
        <dbReference type="SAM" id="MobiDB-lite"/>
    </source>
</evidence>
<reference evidence="3 4" key="1">
    <citation type="journal article" date="2018" name="Front. Plant Sci.">
        <title>Red Clover (Trifolium pratense) and Zigzag Clover (T. medium) - A Picture of Genomic Similarities and Differences.</title>
        <authorList>
            <person name="Dluhosova J."/>
            <person name="Istvanek J."/>
            <person name="Nedelnik J."/>
            <person name="Repkova J."/>
        </authorList>
    </citation>
    <scope>NUCLEOTIDE SEQUENCE [LARGE SCALE GENOMIC DNA]</scope>
    <source>
        <strain evidence="4">cv. 10/8</strain>
        <tissue evidence="3">Leaf</tissue>
    </source>
</reference>
<protein>
    <submittedName>
        <fullName evidence="3">Uncharacterized protein</fullName>
    </submittedName>
</protein>
<feature type="compositionally biased region" description="Basic and acidic residues" evidence="2">
    <location>
        <begin position="1"/>
        <end position="12"/>
    </location>
</feature>
<feature type="non-terminal residue" evidence="3">
    <location>
        <position position="1"/>
    </location>
</feature>
<proteinExistence type="predicted"/>
<keyword evidence="1" id="KW-0175">Coiled coil</keyword>
<comment type="caution">
    <text evidence="3">The sequence shown here is derived from an EMBL/GenBank/DDBJ whole genome shotgun (WGS) entry which is preliminary data.</text>
</comment>
<feature type="non-terminal residue" evidence="3">
    <location>
        <position position="85"/>
    </location>
</feature>
<evidence type="ECO:0000313" key="3">
    <source>
        <dbReference type="EMBL" id="MCI63987.1"/>
    </source>
</evidence>
<dbReference type="Proteomes" id="UP000265520">
    <property type="component" value="Unassembled WGS sequence"/>
</dbReference>
<evidence type="ECO:0000256" key="1">
    <source>
        <dbReference type="SAM" id="Coils"/>
    </source>
</evidence>
<dbReference type="AlphaFoldDB" id="A0A392TU73"/>
<feature type="coiled-coil region" evidence="1">
    <location>
        <begin position="50"/>
        <end position="77"/>
    </location>
</feature>
<keyword evidence="4" id="KW-1185">Reference proteome</keyword>
<dbReference type="EMBL" id="LXQA010647131">
    <property type="protein sequence ID" value="MCI63987.1"/>
    <property type="molecule type" value="Genomic_DNA"/>
</dbReference>
<evidence type="ECO:0000313" key="4">
    <source>
        <dbReference type="Proteomes" id="UP000265520"/>
    </source>
</evidence>
<feature type="region of interest" description="Disordered" evidence="2">
    <location>
        <begin position="1"/>
        <end position="20"/>
    </location>
</feature>
<name>A0A392TU73_9FABA</name>
<sequence length="85" mass="9737">PHMVHASEKEHILGTSSEARHQQLSRDIAAVIRLAETALVLNEGGPEREMRKLIARNEKLEALNMKLENDVTTYKDKQEIFAQRM</sequence>